<comment type="subunit">
    <text evidence="10">The Tat system comprises two distinct complexes: a TatABC complex, containing multiple copies of TatA, TatB and TatC subunits, and a separate TatA complex, containing only TatA subunits. Substrates initially bind to the TatABC complex, which probably triggers association of the separate TatA complex to form the active translocon.</text>
</comment>
<name>A0AAX2J4P7_KINKI</name>
<dbReference type="GO" id="GO:0043953">
    <property type="term" value="P:protein transport by the Tat complex"/>
    <property type="evidence" value="ECO:0007669"/>
    <property type="project" value="UniProtKB-UniRule"/>
</dbReference>
<evidence type="ECO:0000256" key="10">
    <source>
        <dbReference type="HAMAP-Rule" id="MF_00237"/>
    </source>
</evidence>
<evidence type="ECO:0000256" key="12">
    <source>
        <dbReference type="SAM" id="MobiDB-lite"/>
    </source>
</evidence>
<dbReference type="Gene3D" id="1.20.5.3310">
    <property type="match status" value="1"/>
</dbReference>
<keyword evidence="6 10" id="KW-0653">Protein transport</keyword>
<evidence type="ECO:0000256" key="3">
    <source>
        <dbReference type="ARBA" id="ARBA00022475"/>
    </source>
</evidence>
<dbReference type="PANTHER" id="PTHR33162">
    <property type="entry name" value="SEC-INDEPENDENT PROTEIN TRANSLOCASE PROTEIN TATA, CHLOROPLASTIC"/>
    <property type="match status" value="1"/>
</dbReference>
<keyword evidence="7 10" id="KW-1133">Transmembrane helix</keyword>
<keyword evidence="9 10" id="KW-0472">Membrane</keyword>
<proteinExistence type="inferred from homology"/>
<dbReference type="NCBIfam" id="TIGR01410">
    <property type="entry name" value="tatB"/>
    <property type="match status" value="1"/>
</dbReference>
<comment type="function">
    <text evidence="10">Part of the twin-arginine translocation (Tat) system that transports large folded proteins containing a characteristic twin-arginine motif in their signal peptide across membranes. Together with TatC, TatB is part of a receptor directly interacting with Tat signal peptides. TatB may form an oligomeric binding site that transiently accommodates folded Tat precursor proteins before their translocation.</text>
</comment>
<keyword evidence="8 10" id="KW-0811">Translocation</keyword>
<comment type="similarity">
    <text evidence="10">Belongs to the TatB family.</text>
</comment>
<feature type="region of interest" description="Disordered" evidence="12">
    <location>
        <begin position="102"/>
        <end position="168"/>
    </location>
</feature>
<dbReference type="EMBL" id="LS483426">
    <property type="protein sequence ID" value="SQH25166.1"/>
    <property type="molecule type" value="Genomic_DNA"/>
</dbReference>
<dbReference type="Pfam" id="PF02416">
    <property type="entry name" value="TatA_B_E"/>
    <property type="match status" value="1"/>
</dbReference>
<dbReference type="GO" id="GO:0033281">
    <property type="term" value="C:TAT protein transport complex"/>
    <property type="evidence" value="ECO:0007669"/>
    <property type="project" value="UniProtKB-UniRule"/>
</dbReference>
<organism evidence="13 14">
    <name type="scientific">Kingella kingae</name>
    <dbReference type="NCBI Taxonomy" id="504"/>
    <lineage>
        <taxon>Bacteria</taxon>
        <taxon>Pseudomonadati</taxon>
        <taxon>Pseudomonadota</taxon>
        <taxon>Betaproteobacteria</taxon>
        <taxon>Neisseriales</taxon>
        <taxon>Neisseriaceae</taxon>
        <taxon>Kingella</taxon>
    </lineage>
</organism>
<evidence type="ECO:0000256" key="6">
    <source>
        <dbReference type="ARBA" id="ARBA00022927"/>
    </source>
</evidence>
<dbReference type="SUPFAM" id="SSF47857">
    <property type="entry name" value="Apolipophorin-III"/>
    <property type="match status" value="1"/>
</dbReference>
<evidence type="ECO:0000313" key="14">
    <source>
        <dbReference type="Proteomes" id="UP000248598"/>
    </source>
</evidence>
<feature type="coiled-coil region" evidence="11">
    <location>
        <begin position="56"/>
        <end position="97"/>
    </location>
</feature>
<keyword evidence="5 10" id="KW-0812">Transmembrane</keyword>
<keyword evidence="4" id="KW-0997">Cell inner membrane</keyword>
<keyword evidence="11" id="KW-0175">Coiled coil</keyword>
<reference evidence="13 14" key="1">
    <citation type="submission" date="2018-06" db="EMBL/GenBank/DDBJ databases">
        <authorList>
            <consortium name="Pathogen Informatics"/>
            <person name="Doyle S."/>
        </authorList>
    </citation>
    <scope>NUCLEOTIDE SEQUENCE [LARGE SCALE GENOMIC DNA]</scope>
    <source>
        <strain evidence="13 14">NCTC10529</strain>
    </source>
</reference>
<evidence type="ECO:0000256" key="4">
    <source>
        <dbReference type="ARBA" id="ARBA00022519"/>
    </source>
</evidence>
<dbReference type="InterPro" id="IPR018448">
    <property type="entry name" value="TatB"/>
</dbReference>
<keyword evidence="3 10" id="KW-1003">Cell membrane</keyword>
<comment type="subcellular location">
    <subcellularLocation>
        <location evidence="10">Cell membrane</location>
        <topology evidence="10">Single-pass membrane protein</topology>
    </subcellularLocation>
    <subcellularLocation>
        <location evidence="1">Membrane</location>
        <topology evidence="1">Single-pass membrane protein</topology>
    </subcellularLocation>
</comment>
<evidence type="ECO:0000256" key="9">
    <source>
        <dbReference type="ARBA" id="ARBA00023136"/>
    </source>
</evidence>
<dbReference type="Proteomes" id="UP000248598">
    <property type="component" value="Chromosome 1"/>
</dbReference>
<dbReference type="PRINTS" id="PR01506">
    <property type="entry name" value="TATBPROTEIN"/>
</dbReference>
<evidence type="ECO:0000256" key="5">
    <source>
        <dbReference type="ARBA" id="ARBA00022692"/>
    </source>
</evidence>
<protein>
    <recommendedName>
        <fullName evidence="10">Sec-independent protein translocase protein TatB</fullName>
    </recommendedName>
</protein>
<feature type="compositionally biased region" description="Polar residues" evidence="12">
    <location>
        <begin position="122"/>
        <end position="134"/>
    </location>
</feature>
<feature type="compositionally biased region" description="Basic residues" evidence="12">
    <location>
        <begin position="142"/>
        <end position="168"/>
    </location>
</feature>
<accession>A0AAX2J4P7</accession>
<dbReference type="InterPro" id="IPR003369">
    <property type="entry name" value="TatA/B/E"/>
</dbReference>
<evidence type="ECO:0000313" key="13">
    <source>
        <dbReference type="EMBL" id="SQH25166.1"/>
    </source>
</evidence>
<evidence type="ECO:0000256" key="7">
    <source>
        <dbReference type="ARBA" id="ARBA00022989"/>
    </source>
</evidence>
<dbReference type="PANTHER" id="PTHR33162:SF1">
    <property type="entry name" value="SEC-INDEPENDENT PROTEIN TRANSLOCASE PROTEIN TATA, CHLOROPLASTIC"/>
    <property type="match status" value="1"/>
</dbReference>
<keyword evidence="2 10" id="KW-0813">Transport</keyword>
<evidence type="ECO:0000256" key="8">
    <source>
        <dbReference type="ARBA" id="ARBA00023010"/>
    </source>
</evidence>
<sequence>MFDFSFTEMLLAGVVALIVLGPERLPKVARFAGEWVGKIQRMASGMKNELSAHAEYAELSKIKQEVEQTAQEIRQDLQQASQQVQQESSEIAKKIQDSVPAWERLPEQKTPADFGVDDLGQPLTQSSLHTSSFAMGTVQVKTLRKQAMARKRDMRPRHRPAPKLRSRR</sequence>
<dbReference type="AlphaFoldDB" id="A0AAX2J4P7"/>
<gene>
    <name evidence="10 13" type="primary">tatB</name>
    <name evidence="13" type="ORF">NCTC10529_01362</name>
</gene>
<evidence type="ECO:0000256" key="11">
    <source>
        <dbReference type="SAM" id="Coils"/>
    </source>
</evidence>
<dbReference type="RefSeq" id="WP_003786160.1">
    <property type="nucleotide sequence ID" value="NZ_CP091518.1"/>
</dbReference>
<evidence type="ECO:0000256" key="2">
    <source>
        <dbReference type="ARBA" id="ARBA00022448"/>
    </source>
</evidence>
<dbReference type="GeneID" id="93262645"/>
<dbReference type="GO" id="GO:0008320">
    <property type="term" value="F:protein transmembrane transporter activity"/>
    <property type="evidence" value="ECO:0007669"/>
    <property type="project" value="UniProtKB-UniRule"/>
</dbReference>
<evidence type="ECO:0000256" key="1">
    <source>
        <dbReference type="ARBA" id="ARBA00004167"/>
    </source>
</evidence>
<dbReference type="HAMAP" id="MF_00237">
    <property type="entry name" value="TatB"/>
    <property type="match status" value="1"/>
</dbReference>